<keyword evidence="2" id="KW-1185">Reference proteome</keyword>
<name>A0AAF0UWS1_SOLVR</name>
<dbReference type="Proteomes" id="UP001234989">
    <property type="component" value="Chromosome 11"/>
</dbReference>
<gene>
    <name evidence="1" type="ORF">MTR67_047590</name>
</gene>
<dbReference type="PANTHER" id="PTHR31286:SF165">
    <property type="entry name" value="DUF4283 DOMAIN-CONTAINING PROTEIN"/>
    <property type="match status" value="1"/>
</dbReference>
<reference evidence="1" key="1">
    <citation type="submission" date="2023-08" db="EMBL/GenBank/DDBJ databases">
        <title>A de novo genome assembly of Solanum verrucosum Schlechtendal, a Mexican diploid species geographically isolated from the other diploid A-genome species in potato relatives.</title>
        <authorList>
            <person name="Hosaka K."/>
        </authorList>
    </citation>
    <scope>NUCLEOTIDE SEQUENCE</scope>
    <source>
        <tissue evidence="1">Young leaves</tissue>
    </source>
</reference>
<proteinExistence type="predicted"/>
<accession>A0AAF0UWS1</accession>
<evidence type="ECO:0008006" key="3">
    <source>
        <dbReference type="Google" id="ProtNLM"/>
    </source>
</evidence>
<evidence type="ECO:0000313" key="1">
    <source>
        <dbReference type="EMBL" id="WMV54205.1"/>
    </source>
</evidence>
<protein>
    <recommendedName>
        <fullName evidence="3">DUF4283 domain-containing protein</fullName>
    </recommendedName>
</protein>
<organism evidence="1 2">
    <name type="scientific">Solanum verrucosum</name>
    <dbReference type="NCBI Taxonomy" id="315347"/>
    <lineage>
        <taxon>Eukaryota</taxon>
        <taxon>Viridiplantae</taxon>
        <taxon>Streptophyta</taxon>
        <taxon>Embryophyta</taxon>
        <taxon>Tracheophyta</taxon>
        <taxon>Spermatophyta</taxon>
        <taxon>Magnoliopsida</taxon>
        <taxon>eudicotyledons</taxon>
        <taxon>Gunneridae</taxon>
        <taxon>Pentapetalae</taxon>
        <taxon>asterids</taxon>
        <taxon>lamiids</taxon>
        <taxon>Solanales</taxon>
        <taxon>Solanaceae</taxon>
        <taxon>Solanoideae</taxon>
        <taxon>Solaneae</taxon>
        <taxon>Solanum</taxon>
    </lineage>
</organism>
<feature type="non-terminal residue" evidence="1">
    <location>
        <position position="250"/>
    </location>
</feature>
<dbReference type="EMBL" id="CP133622">
    <property type="protein sequence ID" value="WMV54205.1"/>
    <property type="molecule type" value="Genomic_DNA"/>
</dbReference>
<dbReference type="AlphaFoldDB" id="A0AAF0UWS1"/>
<evidence type="ECO:0000313" key="2">
    <source>
        <dbReference type="Proteomes" id="UP001234989"/>
    </source>
</evidence>
<sequence>MFDRKPVVVKPWRPEIKLNKEVIEKVPIWIRLVGLDIKYWRENTLTKIAGLVGNPLKADTTTTNKVRLTYAKVLMEMPLNKEYPTGEMFENEVGKIVEQKVERKWKPVWCTKCKNYGHELKECRRQQREVVAVNKRDDGQERGMQVQEEAQVDKIENGHGREVPFQRVKSLEFTKEEVKQALWAIDGNKSPGPDGYGSKFFKDCWGTVEEDITKGILEYFQNGEMLRGVNDTVITLIQKWRHVENVTDYK</sequence>
<dbReference type="InterPro" id="IPR040256">
    <property type="entry name" value="At4g02000-like"/>
</dbReference>
<dbReference type="PANTHER" id="PTHR31286">
    <property type="entry name" value="GLYCINE-RICH CELL WALL STRUCTURAL PROTEIN 1.8-LIKE"/>
    <property type="match status" value="1"/>
</dbReference>